<evidence type="ECO:0000256" key="4">
    <source>
        <dbReference type="ARBA" id="ARBA00022679"/>
    </source>
</evidence>
<evidence type="ECO:0000259" key="7">
    <source>
        <dbReference type="SMART" id="SM00562"/>
    </source>
</evidence>
<name>A0A1F4V7S2_UNCKA</name>
<dbReference type="EC" id="2.7.4.6" evidence="3"/>
<accession>A0A1F4V7S2</accession>
<comment type="cofactor">
    <cofactor evidence="1">
        <name>Mg(2+)</name>
        <dbReference type="ChEBI" id="CHEBI:18420"/>
    </cofactor>
</comment>
<dbReference type="SMART" id="SM00562">
    <property type="entry name" value="NDK"/>
    <property type="match status" value="1"/>
</dbReference>
<dbReference type="EMBL" id="MEVD01000016">
    <property type="protein sequence ID" value="OGC53020.1"/>
    <property type="molecule type" value="Genomic_DNA"/>
</dbReference>
<comment type="caution">
    <text evidence="8">The sequence shown here is derived from an EMBL/GenBank/DDBJ whole genome shotgun (WGS) entry which is preliminary data.</text>
</comment>
<gene>
    <name evidence="8" type="ORF">A3D91_01780</name>
</gene>
<dbReference type="PROSITE" id="PS51374">
    <property type="entry name" value="NDPK_LIKE"/>
    <property type="match status" value="1"/>
</dbReference>
<dbReference type="GO" id="GO:0004550">
    <property type="term" value="F:nucleoside diphosphate kinase activity"/>
    <property type="evidence" value="ECO:0007669"/>
    <property type="project" value="UniProtKB-EC"/>
</dbReference>
<evidence type="ECO:0000313" key="8">
    <source>
        <dbReference type="EMBL" id="OGC53020.1"/>
    </source>
</evidence>
<evidence type="ECO:0000256" key="3">
    <source>
        <dbReference type="ARBA" id="ARBA00012966"/>
    </source>
</evidence>
<evidence type="ECO:0000256" key="5">
    <source>
        <dbReference type="ARBA" id="ARBA00022777"/>
    </source>
</evidence>
<dbReference type="InterPro" id="IPR036850">
    <property type="entry name" value="NDK-like_dom_sf"/>
</dbReference>
<dbReference type="Proteomes" id="UP000178127">
    <property type="component" value="Unassembled WGS sequence"/>
</dbReference>
<dbReference type="Pfam" id="PF00334">
    <property type="entry name" value="NDK"/>
    <property type="match status" value="2"/>
</dbReference>
<keyword evidence="5" id="KW-0418">Kinase</keyword>
<dbReference type="SUPFAM" id="SSF54919">
    <property type="entry name" value="Nucleoside diphosphate kinase, NDK"/>
    <property type="match status" value="1"/>
</dbReference>
<protein>
    <recommendedName>
        <fullName evidence="3">nucleoside-diphosphate kinase</fullName>
        <ecNumber evidence="3">2.7.4.6</ecNumber>
    </recommendedName>
</protein>
<feature type="domain" description="Nucleoside diphosphate kinase-like" evidence="7">
    <location>
        <begin position="4"/>
        <end position="185"/>
    </location>
</feature>
<proteinExistence type="inferred from homology"/>
<evidence type="ECO:0000256" key="2">
    <source>
        <dbReference type="ARBA" id="ARBA00008142"/>
    </source>
</evidence>
<evidence type="ECO:0000256" key="6">
    <source>
        <dbReference type="PROSITE-ProRule" id="PRU00706"/>
    </source>
</evidence>
<keyword evidence="4" id="KW-0808">Transferase</keyword>
<comment type="caution">
    <text evidence="6">Lacks conserved residue(s) required for the propagation of feature annotation.</text>
</comment>
<organism evidence="8 9">
    <name type="scientific">candidate division WWE3 bacterium RIFCSPHIGHO2_02_FULL_38_14</name>
    <dbReference type="NCBI Taxonomy" id="1802620"/>
    <lineage>
        <taxon>Bacteria</taxon>
        <taxon>Katanobacteria</taxon>
    </lineage>
</organism>
<dbReference type="PANTHER" id="PTHR11349">
    <property type="entry name" value="NUCLEOSIDE DIPHOSPHATE KINASE"/>
    <property type="match status" value="1"/>
</dbReference>
<reference evidence="8 9" key="1">
    <citation type="journal article" date="2016" name="Nat. Commun.">
        <title>Thousands of microbial genomes shed light on interconnected biogeochemical processes in an aquifer system.</title>
        <authorList>
            <person name="Anantharaman K."/>
            <person name="Brown C.T."/>
            <person name="Hug L.A."/>
            <person name="Sharon I."/>
            <person name="Castelle C.J."/>
            <person name="Probst A.J."/>
            <person name="Thomas B.C."/>
            <person name="Singh A."/>
            <person name="Wilkins M.J."/>
            <person name="Karaoz U."/>
            <person name="Brodie E.L."/>
            <person name="Williams K.H."/>
            <person name="Hubbard S.S."/>
            <person name="Banfield J.F."/>
        </authorList>
    </citation>
    <scope>NUCLEOTIDE SEQUENCE [LARGE SCALE GENOMIC DNA]</scope>
</reference>
<comment type="similarity">
    <text evidence="2 6">Belongs to the NDK family.</text>
</comment>
<sequence>MNTTERTLVLIKHDAILRGLVGTIIDRFEKNGLKIVAGKFKTGISKKFAQSFYMNSKEWKLNVGTRTINTFNYYGYKPKKCFNSDDPVEIGNKIYVWTVDYLIKGPVLALVLAGPFAITRTKEVIGSNYINEQTRGTIRADFSIDNIISANSGGRAMYNLAHRSSNVTEAQKDINLWFKQREIGNYTTAYEIIHKSRQIS</sequence>
<dbReference type="AlphaFoldDB" id="A0A1F4V7S2"/>
<dbReference type="Gene3D" id="3.30.70.141">
    <property type="entry name" value="Nucleoside diphosphate kinase-like domain"/>
    <property type="match status" value="1"/>
</dbReference>
<dbReference type="InterPro" id="IPR034907">
    <property type="entry name" value="NDK-like_dom"/>
</dbReference>
<evidence type="ECO:0000256" key="1">
    <source>
        <dbReference type="ARBA" id="ARBA00001946"/>
    </source>
</evidence>
<evidence type="ECO:0000313" key="9">
    <source>
        <dbReference type="Proteomes" id="UP000178127"/>
    </source>
</evidence>
<dbReference type="STRING" id="1802620.A3D91_01780"/>